<dbReference type="InterPro" id="IPR036188">
    <property type="entry name" value="FAD/NAD-bd_sf"/>
</dbReference>
<dbReference type="EMBL" id="CAEZWI010000088">
    <property type="protein sequence ID" value="CAB4655472.1"/>
    <property type="molecule type" value="Genomic_DNA"/>
</dbReference>
<name>A0A6J6L199_9ZZZZ</name>
<evidence type="ECO:0000256" key="1">
    <source>
        <dbReference type="ARBA" id="ARBA00004829"/>
    </source>
</evidence>
<dbReference type="InterPro" id="IPR002937">
    <property type="entry name" value="Amino_oxidase"/>
</dbReference>
<dbReference type="Pfam" id="PF01593">
    <property type="entry name" value="Amino_oxidase"/>
    <property type="match status" value="1"/>
</dbReference>
<evidence type="ECO:0000256" key="2">
    <source>
        <dbReference type="ARBA" id="ARBA00022746"/>
    </source>
</evidence>
<accession>A0A6J6L199</accession>
<organism evidence="5">
    <name type="scientific">freshwater metagenome</name>
    <dbReference type="NCBI Taxonomy" id="449393"/>
    <lineage>
        <taxon>unclassified sequences</taxon>
        <taxon>metagenomes</taxon>
        <taxon>ecological metagenomes</taxon>
    </lineage>
</organism>
<dbReference type="AlphaFoldDB" id="A0A6J6L199"/>
<reference evidence="5" key="1">
    <citation type="submission" date="2020-05" db="EMBL/GenBank/DDBJ databases">
        <authorList>
            <person name="Chiriac C."/>
            <person name="Salcher M."/>
            <person name="Ghai R."/>
            <person name="Kavagutti S V."/>
        </authorList>
    </citation>
    <scope>NUCLEOTIDE SEQUENCE</scope>
</reference>
<dbReference type="PANTHER" id="PTHR43734">
    <property type="entry name" value="PHYTOENE DESATURASE"/>
    <property type="match status" value="1"/>
</dbReference>
<dbReference type="Gene3D" id="3.50.50.60">
    <property type="entry name" value="FAD/NAD(P)-binding domain"/>
    <property type="match status" value="2"/>
</dbReference>
<evidence type="ECO:0000313" key="5">
    <source>
        <dbReference type="EMBL" id="CAB4655472.1"/>
    </source>
</evidence>
<dbReference type="GO" id="GO:0016117">
    <property type="term" value="P:carotenoid biosynthetic process"/>
    <property type="evidence" value="ECO:0007669"/>
    <property type="project" value="UniProtKB-KW"/>
</dbReference>
<evidence type="ECO:0000259" key="4">
    <source>
        <dbReference type="Pfam" id="PF01593"/>
    </source>
</evidence>
<protein>
    <submittedName>
        <fullName evidence="5">Unannotated protein</fullName>
    </submittedName>
</protein>
<gene>
    <name evidence="5" type="ORF">UFOPK2237_00760</name>
</gene>
<proteinExistence type="predicted"/>
<dbReference type="PANTHER" id="PTHR43734:SF1">
    <property type="entry name" value="PHYTOENE DESATURASE"/>
    <property type="match status" value="1"/>
</dbReference>
<dbReference type="NCBIfam" id="TIGR02734">
    <property type="entry name" value="crtI_fam"/>
    <property type="match status" value="1"/>
</dbReference>
<keyword evidence="2" id="KW-0125">Carotenoid biosynthesis</keyword>
<feature type="domain" description="Amine oxidase" evidence="4">
    <location>
        <begin position="11"/>
        <end position="495"/>
    </location>
</feature>
<keyword evidence="3" id="KW-0560">Oxidoreductase</keyword>
<comment type="pathway">
    <text evidence="1">Carotenoid biosynthesis.</text>
</comment>
<sequence>MANIIVIGAGMGGMACAARLASKGHSVQVLEHNETWGGKLGSVEHGGYKFDTGPSLLTLPAVYRDLFLKTGAALEDSIEIVDLETAFRYQFADGTILKMPGTGIGRCAESIGDSLGGNSADQWRAFMRRAAQMWSVTRKPFLESELHGLKSLLALSWRLNDIKTIAPTKTLRDMANHYLDDPRLITLVDRYATYTGSDPRQAPAALATVPYIEQMFGAYHVSGGLRELGRALFERATTIGVKFEFGCTVANIATEPKVSGVTLADGRFISADIVVANADASNVYHHLLSPSAQQQTSSARKSLAKATPSLSGFVILQAMSGKTADFEHHNVFFPENYDDEFDSVFGIGKKPSLVADPTIYICSPNDAKMTPAGNESWFMLINAPRHDPANGVDWSNSELTASYTNQILSTLSKRGVQTSERITWQQTITPAELEQNTLAPGGAIYGTSSNGMRSAFLRPENVTKIPNLYLVGGSSHPGGGLPLVGMSAEIVARHIGRA</sequence>
<evidence type="ECO:0000256" key="3">
    <source>
        <dbReference type="ARBA" id="ARBA00023002"/>
    </source>
</evidence>
<dbReference type="InterPro" id="IPR014105">
    <property type="entry name" value="Carotenoid/retinoid_OxRdtase"/>
</dbReference>
<dbReference type="GO" id="GO:0016491">
    <property type="term" value="F:oxidoreductase activity"/>
    <property type="evidence" value="ECO:0007669"/>
    <property type="project" value="UniProtKB-KW"/>
</dbReference>
<dbReference type="SUPFAM" id="SSF51905">
    <property type="entry name" value="FAD/NAD(P)-binding domain"/>
    <property type="match status" value="1"/>
</dbReference>